<comment type="similarity">
    <text evidence="4">Belongs to the RecO family.</text>
</comment>
<dbReference type="InterPro" id="IPR012340">
    <property type="entry name" value="NA-bd_OB-fold"/>
</dbReference>
<dbReference type="PANTHER" id="PTHR33991:SF1">
    <property type="entry name" value="DNA REPAIR PROTEIN RECO"/>
    <property type="match status" value="1"/>
</dbReference>
<protein>
    <recommendedName>
        <fullName evidence="4">DNA repair protein RecO</fullName>
    </recommendedName>
    <alternativeName>
        <fullName evidence="4">Recombination protein O</fullName>
    </alternativeName>
</protein>
<evidence type="ECO:0000256" key="2">
    <source>
        <dbReference type="ARBA" id="ARBA00023172"/>
    </source>
</evidence>
<dbReference type="SUPFAM" id="SSF50249">
    <property type="entry name" value="Nucleic acid-binding proteins"/>
    <property type="match status" value="1"/>
</dbReference>
<comment type="function">
    <text evidence="4">Involved in DNA repair and RecF pathway recombination.</text>
</comment>
<dbReference type="RefSeq" id="WP_345078610.1">
    <property type="nucleotide sequence ID" value="NZ_BAABFA010000005.1"/>
</dbReference>
<name>A0ABP8N5Q0_9BACT</name>
<sequence>MLHKTQGIVLRPVKYGDTSLVVTIFTEQFGIQAYMVKGVRVTGATRNRASYFQPGTLLDMVVYMQHGKNMQLIREYHAAYIYTSVHESVTKNSILMFSAELMLRLLPEHAPLPDLFTAASKYLISLDTADPRHVANYPLWFLALCSRLLGYDPRGSYGPATPYLDREYGGFSAHPPAYPPYTTTEDAFALHQVLLANDHDAIQGIAINSEMRSRLIDWYIAFLQQYTQHLGNIRSLPVLRSVLH</sequence>
<dbReference type="EMBL" id="BAABFA010000005">
    <property type="protein sequence ID" value="GAA4461762.1"/>
    <property type="molecule type" value="Genomic_DNA"/>
</dbReference>
<gene>
    <name evidence="4" type="primary">recO</name>
    <name evidence="6" type="ORF">GCM10023093_07030</name>
</gene>
<dbReference type="Proteomes" id="UP001500067">
    <property type="component" value="Unassembled WGS sequence"/>
</dbReference>
<keyword evidence="3 4" id="KW-0234">DNA repair</keyword>
<keyword evidence="2 4" id="KW-0233">DNA recombination</keyword>
<dbReference type="InterPro" id="IPR022572">
    <property type="entry name" value="DNA_rep/recomb_RecO_N"/>
</dbReference>
<dbReference type="Pfam" id="PF02565">
    <property type="entry name" value="RecO_C"/>
    <property type="match status" value="1"/>
</dbReference>
<accession>A0ABP8N5Q0</accession>
<organism evidence="6 7">
    <name type="scientific">Nemorincola caseinilytica</name>
    <dbReference type="NCBI Taxonomy" id="2054315"/>
    <lineage>
        <taxon>Bacteria</taxon>
        <taxon>Pseudomonadati</taxon>
        <taxon>Bacteroidota</taxon>
        <taxon>Chitinophagia</taxon>
        <taxon>Chitinophagales</taxon>
        <taxon>Chitinophagaceae</taxon>
        <taxon>Nemorincola</taxon>
    </lineage>
</organism>
<keyword evidence="1 4" id="KW-0227">DNA damage</keyword>
<dbReference type="Gene3D" id="2.40.50.140">
    <property type="entry name" value="Nucleic acid-binding proteins"/>
    <property type="match status" value="1"/>
</dbReference>
<feature type="domain" description="DNA replication/recombination mediator RecO N-terminal" evidence="5">
    <location>
        <begin position="1"/>
        <end position="78"/>
    </location>
</feature>
<comment type="caution">
    <text evidence="6">The sequence shown here is derived from an EMBL/GenBank/DDBJ whole genome shotgun (WGS) entry which is preliminary data.</text>
</comment>
<evidence type="ECO:0000256" key="1">
    <source>
        <dbReference type="ARBA" id="ARBA00022763"/>
    </source>
</evidence>
<dbReference type="PANTHER" id="PTHR33991">
    <property type="entry name" value="DNA REPAIR PROTEIN RECO"/>
    <property type="match status" value="1"/>
</dbReference>
<evidence type="ECO:0000313" key="6">
    <source>
        <dbReference type="EMBL" id="GAA4461762.1"/>
    </source>
</evidence>
<proteinExistence type="inferred from homology"/>
<evidence type="ECO:0000259" key="5">
    <source>
        <dbReference type="Pfam" id="PF11967"/>
    </source>
</evidence>
<dbReference type="NCBIfam" id="TIGR00613">
    <property type="entry name" value="reco"/>
    <property type="match status" value="1"/>
</dbReference>
<evidence type="ECO:0000256" key="4">
    <source>
        <dbReference type="HAMAP-Rule" id="MF_00201"/>
    </source>
</evidence>
<dbReference type="InterPro" id="IPR003717">
    <property type="entry name" value="RecO"/>
</dbReference>
<reference evidence="7" key="1">
    <citation type="journal article" date="2019" name="Int. J. Syst. Evol. Microbiol.">
        <title>The Global Catalogue of Microorganisms (GCM) 10K type strain sequencing project: providing services to taxonomists for standard genome sequencing and annotation.</title>
        <authorList>
            <consortium name="The Broad Institute Genomics Platform"/>
            <consortium name="The Broad Institute Genome Sequencing Center for Infectious Disease"/>
            <person name="Wu L."/>
            <person name="Ma J."/>
        </authorList>
    </citation>
    <scope>NUCLEOTIDE SEQUENCE [LARGE SCALE GENOMIC DNA]</scope>
    <source>
        <strain evidence="7">JCM 32105</strain>
    </source>
</reference>
<dbReference type="Pfam" id="PF11967">
    <property type="entry name" value="RecO_N"/>
    <property type="match status" value="1"/>
</dbReference>
<evidence type="ECO:0000313" key="7">
    <source>
        <dbReference type="Proteomes" id="UP001500067"/>
    </source>
</evidence>
<dbReference type="HAMAP" id="MF_00201">
    <property type="entry name" value="RecO"/>
    <property type="match status" value="1"/>
</dbReference>
<dbReference type="InterPro" id="IPR037278">
    <property type="entry name" value="ARFGAP/RecO"/>
</dbReference>
<keyword evidence="7" id="KW-1185">Reference proteome</keyword>
<dbReference type="SUPFAM" id="SSF57863">
    <property type="entry name" value="ArfGap/RecO-like zinc finger"/>
    <property type="match status" value="1"/>
</dbReference>
<evidence type="ECO:0000256" key="3">
    <source>
        <dbReference type="ARBA" id="ARBA00023204"/>
    </source>
</evidence>